<keyword evidence="6" id="KW-0804">Transcription</keyword>
<dbReference type="GO" id="GO:0045476">
    <property type="term" value="P:nurse cell apoptotic process"/>
    <property type="evidence" value="ECO:0007669"/>
    <property type="project" value="UniProtKB-ARBA"/>
</dbReference>
<dbReference type="Pfam" id="PF00651">
    <property type="entry name" value="BTB"/>
    <property type="match status" value="1"/>
</dbReference>
<organism evidence="10 11">
    <name type="scientific">Rhynchophorus ferrugineus</name>
    <name type="common">Red palm weevil</name>
    <name type="synonym">Curculio ferrugineus</name>
    <dbReference type="NCBI Taxonomy" id="354439"/>
    <lineage>
        <taxon>Eukaryota</taxon>
        <taxon>Metazoa</taxon>
        <taxon>Ecdysozoa</taxon>
        <taxon>Arthropoda</taxon>
        <taxon>Hexapoda</taxon>
        <taxon>Insecta</taxon>
        <taxon>Pterygota</taxon>
        <taxon>Neoptera</taxon>
        <taxon>Endopterygota</taxon>
        <taxon>Coleoptera</taxon>
        <taxon>Polyphaga</taxon>
        <taxon>Cucujiformia</taxon>
        <taxon>Curculionidae</taxon>
        <taxon>Dryophthorinae</taxon>
        <taxon>Rhynchophorus</taxon>
    </lineage>
</organism>
<name>A0A834IP79_RHYFE</name>
<dbReference type="GO" id="GO:0016199">
    <property type="term" value="P:axon midline choice point recognition"/>
    <property type="evidence" value="ECO:0007669"/>
    <property type="project" value="UniProtKB-ARBA"/>
</dbReference>
<dbReference type="SMART" id="SM00225">
    <property type="entry name" value="BTB"/>
    <property type="match status" value="1"/>
</dbReference>
<dbReference type="GO" id="GO:0048813">
    <property type="term" value="P:dendrite morphogenesis"/>
    <property type="evidence" value="ECO:0007669"/>
    <property type="project" value="UniProtKB-ARBA"/>
</dbReference>
<evidence type="ECO:0000256" key="1">
    <source>
        <dbReference type="ARBA" id="ARBA00004123"/>
    </source>
</evidence>
<keyword evidence="11" id="KW-1185">Reference proteome</keyword>
<evidence type="ECO:0000259" key="9">
    <source>
        <dbReference type="PROSITE" id="PS50097"/>
    </source>
</evidence>
<evidence type="ECO:0000256" key="6">
    <source>
        <dbReference type="ARBA" id="ARBA00023163"/>
    </source>
</evidence>
<comment type="subcellular location">
    <subcellularLocation>
        <location evidence="1">Nucleus</location>
    </subcellularLocation>
</comment>
<evidence type="ECO:0000256" key="2">
    <source>
        <dbReference type="ARBA" id="ARBA00022473"/>
    </source>
</evidence>
<dbReference type="OrthoDB" id="6425912at2759"/>
<dbReference type="GO" id="GO:0045467">
    <property type="term" value="P:R7 cell development"/>
    <property type="evidence" value="ECO:0007669"/>
    <property type="project" value="UniProtKB-ARBA"/>
</dbReference>
<accession>A0A834IP79</accession>
<evidence type="ECO:0000313" key="11">
    <source>
        <dbReference type="Proteomes" id="UP000625711"/>
    </source>
</evidence>
<dbReference type="GO" id="GO:0007526">
    <property type="term" value="P:larval somatic muscle development"/>
    <property type="evidence" value="ECO:0007669"/>
    <property type="project" value="UniProtKB-ARBA"/>
</dbReference>
<feature type="domain" description="BTB" evidence="9">
    <location>
        <begin position="30"/>
        <end position="96"/>
    </location>
</feature>
<evidence type="ECO:0000256" key="5">
    <source>
        <dbReference type="ARBA" id="ARBA00023015"/>
    </source>
</evidence>
<sequence>MSDKLRVKWLEHVDHFKKSLSDFLEKEKFCDVTITSEGKMFKAHQIILSMCSPYFEKIFKNLPKNNYPTVLFQDISATEIELLLSFVYKGEAIVPRNTMASFFRACETLQIEGIYEDNAYQEQYNLNGNIESNSVSSEVFYSVQNTEENDDNGTDIMQTIDKILQDVEECSDTNNATQLETEKRTVEELNHNVPETQSDKECTNGDVTNGFLQKHLEENIVNSYCNESPISEPSFVFPLTENSNQNYQDSSSQVLILDESPIQIVVLSDDDNCGNNNSASKNIKSPSPVNKNMDTVDKENNLDSDEIEKLSTVVDMTADPPDTDRLDDIEEFLDISQPNIGNILSDDSEIYIPVRSRINKLIYSSNNTVNGLDNPSNNNFNENHLLEKLKLEAIEKAKNLSVLLEAPSVRTANKHSSNIPESNDQPQVKRLCRNTRSDSSSNDDIRLVIEDDDCSNNTEGLNNSNNDSTHKRIEDNKECSNQNEILVRKDPARISNFPEISVDDSNDEYVSKMFNSVTEVPKHLLKQYCVQCKRCVKKEIFREHCHKHSVQFSCGFKKNVKKKSK</sequence>
<keyword evidence="3" id="KW-0221">Differentiation</keyword>
<dbReference type="SUPFAM" id="SSF54695">
    <property type="entry name" value="POZ domain"/>
    <property type="match status" value="1"/>
</dbReference>
<dbReference type="Gene3D" id="3.30.710.10">
    <property type="entry name" value="Potassium Channel Kv1.1, Chain A"/>
    <property type="match status" value="1"/>
</dbReference>
<evidence type="ECO:0000256" key="4">
    <source>
        <dbReference type="ARBA" id="ARBA00022902"/>
    </source>
</evidence>
<proteinExistence type="predicted"/>
<evidence type="ECO:0000256" key="7">
    <source>
        <dbReference type="ARBA" id="ARBA00023242"/>
    </source>
</evidence>
<evidence type="ECO:0000256" key="3">
    <source>
        <dbReference type="ARBA" id="ARBA00022782"/>
    </source>
</evidence>
<comment type="function">
    <text evidence="8">Putative transcription factor required for axon growth and guidance in the central and peripheral nervous systems. Repels CNS axons away from the midline by promoting the expression of the midline repellent sli and its receptor robo.</text>
</comment>
<keyword evidence="4" id="KW-0524">Neurogenesis</keyword>
<dbReference type="PROSITE" id="PS50097">
    <property type="entry name" value="BTB"/>
    <property type="match status" value="1"/>
</dbReference>
<dbReference type="PANTHER" id="PTHR23110:SF111">
    <property type="entry name" value="LONGITUDINALS LACKING PROTEIN, ISOFORMS F_I_K_T"/>
    <property type="match status" value="1"/>
</dbReference>
<dbReference type="EMBL" id="JAACXV010000174">
    <property type="protein sequence ID" value="KAF7282442.1"/>
    <property type="molecule type" value="Genomic_DNA"/>
</dbReference>
<dbReference type="InterPro" id="IPR000210">
    <property type="entry name" value="BTB/POZ_dom"/>
</dbReference>
<protein>
    <recommendedName>
        <fullName evidence="9">BTB domain-containing protein</fullName>
    </recommendedName>
</protein>
<keyword evidence="5" id="KW-0805">Transcription regulation</keyword>
<dbReference type="CDD" id="cd18315">
    <property type="entry name" value="BTB_POZ_BAB-like"/>
    <property type="match status" value="1"/>
</dbReference>
<dbReference type="PANTHER" id="PTHR23110">
    <property type="entry name" value="BTB DOMAIN TRANSCRIPTION FACTOR"/>
    <property type="match status" value="1"/>
</dbReference>
<dbReference type="GO" id="GO:0007464">
    <property type="term" value="P:R3/R4 cell fate commitment"/>
    <property type="evidence" value="ECO:0007669"/>
    <property type="project" value="UniProtKB-ARBA"/>
</dbReference>
<dbReference type="InterPro" id="IPR051095">
    <property type="entry name" value="Dros_DevTransReg"/>
</dbReference>
<gene>
    <name evidence="10" type="ORF">GWI33_002670</name>
</gene>
<evidence type="ECO:0000256" key="8">
    <source>
        <dbReference type="ARBA" id="ARBA00037382"/>
    </source>
</evidence>
<dbReference type="AlphaFoldDB" id="A0A834IP79"/>
<dbReference type="GO" id="GO:0035167">
    <property type="term" value="P:larval lymph gland hemopoiesis"/>
    <property type="evidence" value="ECO:0007669"/>
    <property type="project" value="UniProtKB-ARBA"/>
</dbReference>
<dbReference type="GO" id="GO:0006357">
    <property type="term" value="P:regulation of transcription by RNA polymerase II"/>
    <property type="evidence" value="ECO:0007669"/>
    <property type="project" value="TreeGrafter"/>
</dbReference>
<reference evidence="10" key="1">
    <citation type="submission" date="2020-08" db="EMBL/GenBank/DDBJ databases">
        <title>Genome sequencing and assembly of the red palm weevil Rhynchophorus ferrugineus.</title>
        <authorList>
            <person name="Dias G.B."/>
            <person name="Bergman C.M."/>
            <person name="Manee M."/>
        </authorList>
    </citation>
    <scope>NUCLEOTIDE SEQUENCE</scope>
    <source>
        <strain evidence="10">AA-2017</strain>
        <tissue evidence="10">Whole larva</tissue>
    </source>
</reference>
<dbReference type="GO" id="GO:0005634">
    <property type="term" value="C:nucleus"/>
    <property type="evidence" value="ECO:0007669"/>
    <property type="project" value="UniProtKB-SubCell"/>
</dbReference>
<dbReference type="Proteomes" id="UP000625711">
    <property type="component" value="Unassembled WGS sequence"/>
</dbReference>
<dbReference type="InterPro" id="IPR011333">
    <property type="entry name" value="SKP1/BTB/POZ_sf"/>
</dbReference>
<dbReference type="GO" id="GO:0008406">
    <property type="term" value="P:gonad development"/>
    <property type="evidence" value="ECO:0007669"/>
    <property type="project" value="UniProtKB-ARBA"/>
</dbReference>
<keyword evidence="7" id="KW-0539">Nucleus</keyword>
<evidence type="ECO:0000313" key="10">
    <source>
        <dbReference type="EMBL" id="KAF7282442.1"/>
    </source>
</evidence>
<keyword evidence="2" id="KW-0217">Developmental protein</keyword>
<comment type="caution">
    <text evidence="10">The sequence shown here is derived from an EMBL/GenBank/DDBJ whole genome shotgun (WGS) entry which is preliminary data.</text>
</comment>